<protein>
    <submittedName>
        <fullName evidence="1">T8F5.3</fullName>
    </submittedName>
</protein>
<proteinExistence type="predicted"/>
<reference key="2">
    <citation type="journal article" date="2000" name="Nature">
        <title>Sequence and analysis of chromosome 1 of the plant Arabidopsis thaliana.</title>
        <authorList>
            <person name="Theologis A."/>
            <person name="Ecker J.R."/>
            <person name="Palm C.J."/>
            <person name="Federspiel N.A."/>
            <person name="Kaul S."/>
            <person name="White O."/>
            <person name="Alonso J."/>
            <person name="Altafi H."/>
            <person name="Araujo R."/>
            <person name="Bowman C.L."/>
            <person name="Brooks S.Y."/>
            <person name="Buehler E."/>
            <person name="Chan A."/>
            <person name="Chao Q."/>
            <person name="Chen H."/>
            <person name="Cheuk R.F."/>
            <person name="Chin C.W."/>
            <person name="Chung M.K."/>
            <person name="Conn L."/>
            <person name="Conway A.B."/>
            <person name="Conway A.R."/>
            <person name="Creasy T.H."/>
            <person name="Dewar K."/>
            <person name="Dunn P."/>
            <person name="Etgu P."/>
            <person name="Feldblyum T.V."/>
            <person name="Feng J."/>
            <person name="Fong B."/>
            <person name="Fujii C.Y."/>
            <person name="Gill J.E."/>
            <person name="Goldsmith A.D."/>
            <person name="Haas B."/>
            <person name="Hansen N.F."/>
            <person name="Hughes B."/>
            <person name="Huizar L."/>
            <person name="Hunter J.L."/>
            <person name="Jenkins J."/>
            <person name="Johnson-Hopson C."/>
            <person name="Khan S."/>
            <person name="Khaykin E."/>
            <person name="Kim C.J."/>
            <person name="Koo H.L."/>
            <person name="Kremenetskaia I."/>
            <person name="Kurtz D.B."/>
            <person name="Kwan A."/>
            <person name="Lam B."/>
            <person name="Langin-Hooper S."/>
            <person name="Lee A."/>
            <person name="Lee J.M."/>
            <person name="Lenz C.A."/>
            <person name="Li J.H."/>
            <person name="Li Y."/>
            <person name="Lin X."/>
            <person name="Liu S.X."/>
            <person name="Liu Z.A."/>
            <person name="Luros J.S."/>
            <person name="Maiti R."/>
            <person name="Marziali A."/>
            <person name="Militscher J."/>
            <person name="Miranda M."/>
            <person name="Nguyen M."/>
            <person name="Nierman W.C."/>
            <person name="Osborne B.I."/>
            <person name="Pai G."/>
            <person name="Peterson J."/>
            <person name="Pham P.K."/>
            <person name="Rizzo M."/>
            <person name="Rooney T."/>
            <person name="Rowley D."/>
            <person name="Sakano H."/>
            <person name="Salzberg S.L."/>
            <person name="Schwartz J.R."/>
            <person name="Shinn P."/>
            <person name="Southwick A.M."/>
            <person name="Sun H."/>
            <person name="Tallon L.J."/>
            <person name="Tambunga G."/>
            <person name="Toriumi M.J."/>
            <person name="Town C.D."/>
            <person name="Utterback T."/>
            <person name="Van Aken S."/>
            <person name="Vaysberg M."/>
            <person name="Vysotskaia V.S."/>
            <person name="Walker M."/>
            <person name="Wu D."/>
            <person name="Yu G."/>
            <person name="Fraser C.M."/>
            <person name="Venter J.C."/>
            <person name="Davis R.W."/>
        </authorList>
    </citation>
    <scope>NUCLEOTIDE SEQUENCE [LARGE SCALE GENOMIC DNA]</scope>
    <source>
        <strain>cv. Columbia</strain>
    </source>
</reference>
<organism evidence="1">
    <name type="scientific">Arabidopsis thaliana</name>
    <name type="common">Mouse-ear cress</name>
    <dbReference type="NCBI Taxonomy" id="3702"/>
    <lineage>
        <taxon>Eukaryota</taxon>
        <taxon>Viridiplantae</taxon>
        <taxon>Streptophyta</taxon>
        <taxon>Embryophyta</taxon>
        <taxon>Tracheophyta</taxon>
        <taxon>Spermatophyta</taxon>
        <taxon>Magnoliopsida</taxon>
        <taxon>eudicotyledons</taxon>
        <taxon>Gunneridae</taxon>
        <taxon>Pentapetalae</taxon>
        <taxon>rosids</taxon>
        <taxon>malvids</taxon>
        <taxon>Brassicales</taxon>
        <taxon>Brassicaceae</taxon>
        <taxon>Camelineae</taxon>
        <taxon>Arabidopsis</taxon>
    </lineage>
</organism>
<reference evidence="1" key="3">
    <citation type="submission" date="2001-01" db="EMBL/GenBank/DDBJ databases">
        <title>Arabidopsis thaliana chromosome 1 BAC T8F5 complete sequence.</title>
        <authorList>
            <person name="Vysotskaia V.S."/>
            <person name="Schwartz J.R."/>
            <person name="Toriumi M."/>
            <person name="Yu G."/>
            <person name="Kwan A."/>
            <person name="Liu S."/>
            <person name="Li J."/>
            <person name="Araujo R."/>
            <person name="Au M."/>
            <person name="Brendel V."/>
            <person name="Buehler E."/>
            <person name="Conway A.B."/>
            <person name="Conway A.R."/>
            <person name="Dewar K."/>
            <person name="Feng J."/>
            <person name="Kim C."/>
            <person name="Kurtz D."/>
            <person name="Li Y."/>
            <person name="Palm C.J."/>
            <person name="Shinn P."/>
            <person name="Sun H."/>
            <person name="Davis R.W."/>
            <person name="Ecker J.R."/>
            <person name="Federspiel N.A."/>
            <person name="Theologis A."/>
        </authorList>
    </citation>
    <scope>NUCLEOTIDE SEQUENCE</scope>
</reference>
<accession>O80797</accession>
<reference evidence="1" key="1">
    <citation type="submission" date="1998-07" db="EMBL/GenBank/DDBJ databases">
        <authorList>
            <person name="Theologis"/>
        </authorList>
    </citation>
    <scope>NUCLEOTIDE SEQUENCE</scope>
</reference>
<dbReference type="PIR" id="T02348">
    <property type="entry name" value="T02348"/>
</dbReference>
<gene>
    <name evidence="1" type="primary">T8F5.3</name>
</gene>
<sequence>MVVQYVIRWSYTNHESCQHPYTHISTTFGSGSSSLGDEVYDWC</sequence>
<evidence type="ECO:0000313" key="1">
    <source>
        <dbReference type="EMBL" id="AAC27136.1"/>
    </source>
</evidence>
<dbReference type="EMBL" id="AC004512">
    <property type="protein sequence ID" value="AAC27136.1"/>
    <property type="molecule type" value="Genomic_DNA"/>
</dbReference>
<name>O80797_ARATH</name>
<dbReference type="AlphaFoldDB" id="O80797"/>